<dbReference type="InterPro" id="IPR003718">
    <property type="entry name" value="OsmC/Ohr_fam"/>
</dbReference>
<dbReference type="Pfam" id="PF02566">
    <property type="entry name" value="OsmC"/>
    <property type="match status" value="1"/>
</dbReference>
<dbReference type="STRING" id="1316936.K678_16926"/>
<dbReference type="InterPro" id="IPR019904">
    <property type="entry name" value="Peroxiredoxin_OsmC"/>
</dbReference>
<protein>
    <submittedName>
        <fullName evidence="1">OsmC subfamily peroxiredoxin</fullName>
    </submittedName>
</protein>
<evidence type="ECO:0000313" key="1">
    <source>
        <dbReference type="EMBL" id="EPY00274.1"/>
    </source>
</evidence>
<dbReference type="GO" id="GO:0006979">
    <property type="term" value="P:response to oxidative stress"/>
    <property type="evidence" value="ECO:0007669"/>
    <property type="project" value="InterPro"/>
</dbReference>
<dbReference type="InterPro" id="IPR052707">
    <property type="entry name" value="OsmC_Ohr_Peroxiredoxin"/>
</dbReference>
<reference evidence="1 2" key="1">
    <citation type="submission" date="2013-04" db="EMBL/GenBank/DDBJ databases">
        <authorList>
            <person name="Kuznetsov B."/>
            <person name="Ivanovsky R."/>
        </authorList>
    </citation>
    <scope>NUCLEOTIDE SEQUENCE [LARGE SCALE GENOMIC DNA]</scope>
    <source>
        <strain evidence="1 2">MGU-K5</strain>
    </source>
</reference>
<proteinExistence type="predicted"/>
<dbReference type="PANTHER" id="PTHR42830">
    <property type="entry name" value="OSMOTICALLY INDUCIBLE FAMILY PROTEIN"/>
    <property type="match status" value="1"/>
</dbReference>
<accession>S9S6K5</accession>
<dbReference type="SUPFAM" id="SSF82784">
    <property type="entry name" value="OsmC-like"/>
    <property type="match status" value="1"/>
</dbReference>
<dbReference type="Proteomes" id="UP000015350">
    <property type="component" value="Unassembled WGS sequence"/>
</dbReference>
<name>S9S6K5_MAGFU</name>
<dbReference type="GO" id="GO:0004601">
    <property type="term" value="F:peroxidase activity"/>
    <property type="evidence" value="ECO:0007669"/>
    <property type="project" value="InterPro"/>
</dbReference>
<dbReference type="EMBL" id="AQPH01000118">
    <property type="protein sequence ID" value="EPY00274.1"/>
    <property type="molecule type" value="Genomic_DNA"/>
</dbReference>
<dbReference type="InterPro" id="IPR036102">
    <property type="entry name" value="OsmC/Ohrsf"/>
</dbReference>
<organism evidence="1 2">
    <name type="scientific">Magnetospirillum fulvum MGU-K5</name>
    <dbReference type="NCBI Taxonomy" id="1316936"/>
    <lineage>
        <taxon>Bacteria</taxon>
        <taxon>Pseudomonadati</taxon>
        <taxon>Pseudomonadota</taxon>
        <taxon>Alphaproteobacteria</taxon>
        <taxon>Rhodospirillales</taxon>
        <taxon>Rhodospirillaceae</taxon>
        <taxon>Magnetospirillum</taxon>
    </lineage>
</organism>
<dbReference type="eggNOG" id="COG1764">
    <property type="taxonomic scope" value="Bacteria"/>
</dbReference>
<dbReference type="AlphaFoldDB" id="S9S6K5"/>
<evidence type="ECO:0000313" key="2">
    <source>
        <dbReference type="Proteomes" id="UP000015350"/>
    </source>
</evidence>
<dbReference type="NCBIfam" id="TIGR03562">
    <property type="entry name" value="osmo_induc_OsmC"/>
    <property type="match status" value="1"/>
</dbReference>
<sequence length="150" mass="15833">MHWDGQGKTGTGAISTETGALSHAPYGFGSRFGEERRNTNPEELLGAAHAACFTMAFSFAAEKAGLTITEIETTASVRLVTQGEGFLIDRIALTLLVTGTDVDPARFHQIAEGAKRDCPLSKALASVPEITLEASLREEPAAISKAGLFP</sequence>
<comment type="caution">
    <text evidence="1">The sequence shown here is derived from an EMBL/GenBank/DDBJ whole genome shotgun (WGS) entry which is preliminary data.</text>
</comment>
<dbReference type="PATRIC" id="fig|1316936.3.peg.3354"/>
<dbReference type="Gene3D" id="3.30.300.20">
    <property type="match status" value="1"/>
</dbReference>
<dbReference type="InterPro" id="IPR015946">
    <property type="entry name" value="KH_dom-like_a/b"/>
</dbReference>
<gene>
    <name evidence="1" type="ORF">K678_16926</name>
</gene>
<dbReference type="PANTHER" id="PTHR42830:SF1">
    <property type="entry name" value="OSMOTICALLY INDUCIBLE FAMILY PROTEIN"/>
    <property type="match status" value="1"/>
</dbReference>